<evidence type="ECO:0000256" key="2">
    <source>
        <dbReference type="ARBA" id="ARBA00006070"/>
    </source>
</evidence>
<evidence type="ECO:0000256" key="7">
    <source>
        <dbReference type="SAM" id="Phobius"/>
    </source>
</evidence>
<dbReference type="GO" id="GO:0006621">
    <property type="term" value="P:protein retention in ER lumen"/>
    <property type="evidence" value="ECO:0007669"/>
    <property type="project" value="TreeGrafter"/>
</dbReference>
<evidence type="ECO:0000256" key="5">
    <source>
        <dbReference type="ARBA" id="ARBA00023136"/>
    </source>
</evidence>
<keyword evidence="9" id="KW-1185">Reference proteome</keyword>
<dbReference type="InterPro" id="IPR004932">
    <property type="entry name" value="Rer1"/>
</dbReference>
<comment type="similarity">
    <text evidence="2 6">Belongs to the RER1 family.</text>
</comment>
<dbReference type="GO" id="GO:0005783">
    <property type="term" value="C:endoplasmic reticulum"/>
    <property type="evidence" value="ECO:0007669"/>
    <property type="project" value="GOC"/>
</dbReference>
<dbReference type="GO" id="GO:0006890">
    <property type="term" value="P:retrograde vesicle-mediated transport, Golgi to endoplasmic reticulum"/>
    <property type="evidence" value="ECO:0007669"/>
    <property type="project" value="TreeGrafter"/>
</dbReference>
<dbReference type="HOGENOM" id="CLU_074889_0_0_1"/>
<dbReference type="PANTHER" id="PTHR10743:SF0">
    <property type="entry name" value="PROTEIN RER1"/>
    <property type="match status" value="1"/>
</dbReference>
<feature type="transmembrane region" description="Helical" evidence="7">
    <location>
        <begin position="145"/>
        <end position="162"/>
    </location>
</feature>
<comment type="function">
    <text evidence="6">Involved in the retrieval of endoplasmic reticulum membrane proteins from the early Golgi compartment.</text>
</comment>
<dbReference type="GO" id="GO:0000139">
    <property type="term" value="C:Golgi membrane"/>
    <property type="evidence" value="ECO:0007669"/>
    <property type="project" value="TreeGrafter"/>
</dbReference>
<dbReference type="GeneID" id="25303395"/>
<gene>
    <name evidence="8" type="ORF">Z517_03905</name>
</gene>
<dbReference type="VEuPathDB" id="FungiDB:Z517_03905"/>
<evidence type="ECO:0000256" key="1">
    <source>
        <dbReference type="ARBA" id="ARBA00004141"/>
    </source>
</evidence>
<accession>A0A0D2F2M2</accession>
<reference evidence="8 9" key="1">
    <citation type="submission" date="2015-01" db="EMBL/GenBank/DDBJ databases">
        <title>The Genome Sequence of Fonsecaea pedrosoi CBS 271.37.</title>
        <authorList>
            <consortium name="The Broad Institute Genomics Platform"/>
            <person name="Cuomo C."/>
            <person name="de Hoog S."/>
            <person name="Gorbushina A."/>
            <person name="Stielow B."/>
            <person name="Teixiera M."/>
            <person name="Abouelleil A."/>
            <person name="Chapman S.B."/>
            <person name="Priest M."/>
            <person name="Young S.K."/>
            <person name="Wortman J."/>
            <person name="Nusbaum C."/>
            <person name="Birren B."/>
        </authorList>
    </citation>
    <scope>NUCLEOTIDE SEQUENCE [LARGE SCALE GENOMIC DNA]</scope>
    <source>
        <strain evidence="8 9">CBS 271.37</strain>
    </source>
</reference>
<dbReference type="Proteomes" id="UP000053029">
    <property type="component" value="Unassembled WGS sequence"/>
</dbReference>
<keyword evidence="5 6" id="KW-0472">Membrane</keyword>
<dbReference type="RefSeq" id="XP_013284690.1">
    <property type="nucleotide sequence ID" value="XM_013429236.1"/>
</dbReference>
<evidence type="ECO:0000313" key="9">
    <source>
        <dbReference type="Proteomes" id="UP000053029"/>
    </source>
</evidence>
<evidence type="ECO:0000256" key="6">
    <source>
        <dbReference type="PIRNR" id="PIRNR016013"/>
    </source>
</evidence>
<feature type="transmembrane region" description="Helical" evidence="7">
    <location>
        <begin position="62"/>
        <end position="79"/>
    </location>
</feature>
<sequence length="187" mass="22028">MDGPEPETTPFDAISTQSNKLLRQYQTYLDKSTPYVAYRWSATAVLLLLFFLRIIVAQGWYIVAYCLGIYLLNLFLAFLQPKFDPSLSQDEGLEDGEGSSLPTKNDDEFRPFIRRLPEFKFWHSATRAITISFLCSWFEIFNLPVFWPVLVMYWLILFSLTMRRQIQHMIKYRYVPFSFGKAKYPGK</sequence>
<dbReference type="AlphaFoldDB" id="A0A0D2F2M2"/>
<proteinExistence type="inferred from homology"/>
<dbReference type="PANTHER" id="PTHR10743">
    <property type="entry name" value="PROTEIN RER1"/>
    <property type="match status" value="1"/>
</dbReference>
<dbReference type="EMBL" id="KN846971">
    <property type="protein sequence ID" value="KIW80882.1"/>
    <property type="molecule type" value="Genomic_DNA"/>
</dbReference>
<name>A0A0D2F2M2_9EURO</name>
<comment type="subcellular location">
    <subcellularLocation>
        <location evidence="1">Membrane</location>
        <topology evidence="1">Multi-pass membrane protein</topology>
    </subcellularLocation>
</comment>
<dbReference type="STRING" id="1442368.A0A0D2F2M2"/>
<evidence type="ECO:0000256" key="4">
    <source>
        <dbReference type="ARBA" id="ARBA00022989"/>
    </source>
</evidence>
<feature type="transmembrane region" description="Helical" evidence="7">
    <location>
        <begin position="36"/>
        <end position="56"/>
    </location>
</feature>
<evidence type="ECO:0000256" key="3">
    <source>
        <dbReference type="ARBA" id="ARBA00022692"/>
    </source>
</evidence>
<dbReference type="OrthoDB" id="448250at2759"/>
<protein>
    <recommendedName>
        <fullName evidence="6">Protein RER1</fullName>
    </recommendedName>
</protein>
<dbReference type="Pfam" id="PF03248">
    <property type="entry name" value="Rer1"/>
    <property type="match status" value="1"/>
</dbReference>
<organism evidence="8 9">
    <name type="scientific">Fonsecaea pedrosoi CBS 271.37</name>
    <dbReference type="NCBI Taxonomy" id="1442368"/>
    <lineage>
        <taxon>Eukaryota</taxon>
        <taxon>Fungi</taxon>
        <taxon>Dikarya</taxon>
        <taxon>Ascomycota</taxon>
        <taxon>Pezizomycotina</taxon>
        <taxon>Eurotiomycetes</taxon>
        <taxon>Chaetothyriomycetidae</taxon>
        <taxon>Chaetothyriales</taxon>
        <taxon>Herpotrichiellaceae</taxon>
        <taxon>Fonsecaea</taxon>
    </lineage>
</organism>
<dbReference type="PIRSF" id="PIRSF016013">
    <property type="entry name" value="AtER_Rer1p"/>
    <property type="match status" value="1"/>
</dbReference>
<keyword evidence="4 7" id="KW-1133">Transmembrane helix</keyword>
<evidence type="ECO:0000313" key="8">
    <source>
        <dbReference type="EMBL" id="KIW80882.1"/>
    </source>
</evidence>
<keyword evidence="3 7" id="KW-0812">Transmembrane</keyword>